<name>A0A0A0KLD6_CUCSA</name>
<accession>A0A0A0KLD6</accession>
<organism evidence="1 2">
    <name type="scientific">Cucumis sativus</name>
    <name type="common">Cucumber</name>
    <dbReference type="NCBI Taxonomy" id="3659"/>
    <lineage>
        <taxon>Eukaryota</taxon>
        <taxon>Viridiplantae</taxon>
        <taxon>Streptophyta</taxon>
        <taxon>Embryophyta</taxon>
        <taxon>Tracheophyta</taxon>
        <taxon>Spermatophyta</taxon>
        <taxon>Magnoliopsida</taxon>
        <taxon>eudicotyledons</taxon>
        <taxon>Gunneridae</taxon>
        <taxon>Pentapetalae</taxon>
        <taxon>rosids</taxon>
        <taxon>fabids</taxon>
        <taxon>Cucurbitales</taxon>
        <taxon>Cucurbitaceae</taxon>
        <taxon>Benincaseae</taxon>
        <taxon>Cucumis</taxon>
    </lineage>
</organism>
<reference evidence="1 2" key="1">
    <citation type="journal article" date="2009" name="Nat. Genet.">
        <title>The genome of the cucumber, Cucumis sativus L.</title>
        <authorList>
            <person name="Huang S."/>
            <person name="Li R."/>
            <person name="Zhang Z."/>
            <person name="Li L."/>
            <person name="Gu X."/>
            <person name="Fan W."/>
            <person name="Lucas W.J."/>
            <person name="Wang X."/>
            <person name="Xie B."/>
            <person name="Ni P."/>
            <person name="Ren Y."/>
            <person name="Zhu H."/>
            <person name="Li J."/>
            <person name="Lin K."/>
            <person name="Jin W."/>
            <person name="Fei Z."/>
            <person name="Li G."/>
            <person name="Staub J."/>
            <person name="Kilian A."/>
            <person name="van der Vossen E.A."/>
            <person name="Wu Y."/>
            <person name="Guo J."/>
            <person name="He J."/>
            <person name="Jia Z."/>
            <person name="Ren Y."/>
            <person name="Tian G."/>
            <person name="Lu Y."/>
            <person name="Ruan J."/>
            <person name="Qian W."/>
            <person name="Wang M."/>
            <person name="Huang Q."/>
            <person name="Li B."/>
            <person name="Xuan Z."/>
            <person name="Cao J."/>
            <person name="Asan"/>
            <person name="Wu Z."/>
            <person name="Zhang J."/>
            <person name="Cai Q."/>
            <person name="Bai Y."/>
            <person name="Zhao B."/>
            <person name="Han Y."/>
            <person name="Li Y."/>
            <person name="Li X."/>
            <person name="Wang S."/>
            <person name="Shi Q."/>
            <person name="Liu S."/>
            <person name="Cho W.K."/>
            <person name="Kim J.Y."/>
            <person name="Xu Y."/>
            <person name="Heller-Uszynska K."/>
            <person name="Miao H."/>
            <person name="Cheng Z."/>
            <person name="Zhang S."/>
            <person name="Wu J."/>
            <person name="Yang Y."/>
            <person name="Kang H."/>
            <person name="Li M."/>
            <person name="Liang H."/>
            <person name="Ren X."/>
            <person name="Shi Z."/>
            <person name="Wen M."/>
            <person name="Jian M."/>
            <person name="Yang H."/>
            <person name="Zhang G."/>
            <person name="Yang Z."/>
            <person name="Chen R."/>
            <person name="Liu S."/>
            <person name="Li J."/>
            <person name="Ma L."/>
            <person name="Liu H."/>
            <person name="Zhou Y."/>
            <person name="Zhao J."/>
            <person name="Fang X."/>
            <person name="Li G."/>
            <person name="Fang L."/>
            <person name="Li Y."/>
            <person name="Liu D."/>
            <person name="Zheng H."/>
            <person name="Zhang Y."/>
            <person name="Qin N."/>
            <person name="Li Z."/>
            <person name="Yang G."/>
            <person name="Yang S."/>
            <person name="Bolund L."/>
            <person name="Kristiansen K."/>
            <person name="Zheng H."/>
            <person name="Li S."/>
            <person name="Zhang X."/>
            <person name="Yang H."/>
            <person name="Wang J."/>
            <person name="Sun R."/>
            <person name="Zhang B."/>
            <person name="Jiang S."/>
            <person name="Wang J."/>
            <person name="Du Y."/>
            <person name="Li S."/>
        </authorList>
    </citation>
    <scope>NUCLEOTIDE SEQUENCE [LARGE SCALE GENOMIC DNA]</scope>
    <source>
        <strain evidence="2">cv. 9930</strain>
    </source>
</reference>
<reference evidence="1 2" key="2">
    <citation type="journal article" date="2009" name="PLoS ONE">
        <title>An integrated genetic and cytogenetic map of the cucumber genome.</title>
        <authorList>
            <person name="Ren Y."/>
            <person name="Zhang Z."/>
            <person name="Liu J."/>
            <person name="Staub J.E."/>
            <person name="Han Y."/>
            <person name="Cheng Z."/>
            <person name="Li X."/>
            <person name="Lu J."/>
            <person name="Miao H."/>
            <person name="Kang H."/>
            <person name="Xie B."/>
            <person name="Gu X."/>
            <person name="Wang X."/>
            <person name="Du Y."/>
            <person name="Jin W."/>
            <person name="Huang S."/>
        </authorList>
    </citation>
    <scope>NUCLEOTIDE SEQUENCE [LARGE SCALE GENOMIC DNA]</scope>
    <source>
        <strain evidence="2">cv. 9930</strain>
    </source>
</reference>
<dbReference type="EMBL" id="CM002926">
    <property type="protein sequence ID" value="KGN50470.1"/>
    <property type="molecule type" value="Genomic_DNA"/>
</dbReference>
<reference evidence="1 2" key="3">
    <citation type="journal article" date="2010" name="BMC Genomics">
        <title>Transcriptome sequencing and comparative analysis of cucumber flowers with different sex types.</title>
        <authorList>
            <person name="Guo S."/>
            <person name="Zheng Y."/>
            <person name="Joung J.G."/>
            <person name="Liu S."/>
            <person name="Zhang Z."/>
            <person name="Crasta O.R."/>
            <person name="Sobral B.W."/>
            <person name="Xu Y."/>
            <person name="Huang S."/>
            <person name="Fei Z."/>
        </authorList>
    </citation>
    <scope>NUCLEOTIDE SEQUENCE [LARGE SCALE GENOMIC DNA]</scope>
    <source>
        <strain evidence="2">cv. 9930</strain>
    </source>
</reference>
<dbReference type="AlphaFoldDB" id="A0A0A0KLD6"/>
<dbReference type="Proteomes" id="UP000029981">
    <property type="component" value="Chromosome 5"/>
</dbReference>
<proteinExistence type="predicted"/>
<evidence type="ECO:0000313" key="1">
    <source>
        <dbReference type="EMBL" id="KGN50470.1"/>
    </source>
</evidence>
<reference evidence="1 2" key="4">
    <citation type="journal article" date="2011" name="BMC Genomics">
        <title>RNA-Seq improves annotation of protein-coding genes in the cucumber genome.</title>
        <authorList>
            <person name="Li Z."/>
            <person name="Zhang Z."/>
            <person name="Yan P."/>
            <person name="Huang S."/>
            <person name="Fei Z."/>
            <person name="Lin K."/>
        </authorList>
    </citation>
    <scope>NUCLEOTIDE SEQUENCE [LARGE SCALE GENOMIC DNA]</scope>
    <source>
        <strain evidence="2">cv. 9930</strain>
    </source>
</reference>
<keyword evidence="2" id="KW-1185">Reference proteome</keyword>
<sequence>MASTNVHQMYILHAGMIVGRTMSEYPFQSKENHSVANFHPSTPSLSTTEPRWRKHHFQRHHVTSGVLFPSMEQHASRHGFF</sequence>
<gene>
    <name evidence="1" type="ORF">Csa_5G175920</name>
</gene>
<protein>
    <submittedName>
        <fullName evidence="1">Uncharacterized protein</fullName>
    </submittedName>
</protein>
<dbReference type="Gramene" id="KGN50470">
    <property type="protein sequence ID" value="KGN50470"/>
    <property type="gene ID" value="Csa_5G175920"/>
</dbReference>
<evidence type="ECO:0000313" key="2">
    <source>
        <dbReference type="Proteomes" id="UP000029981"/>
    </source>
</evidence>